<name>A0A0G1PIA6_9BACT</name>
<reference evidence="1 2" key="1">
    <citation type="journal article" date="2015" name="Nature">
        <title>rRNA introns, odd ribosomes, and small enigmatic genomes across a large radiation of phyla.</title>
        <authorList>
            <person name="Brown C.T."/>
            <person name="Hug L.A."/>
            <person name="Thomas B.C."/>
            <person name="Sharon I."/>
            <person name="Castelle C.J."/>
            <person name="Singh A."/>
            <person name="Wilkins M.J."/>
            <person name="Williams K.H."/>
            <person name="Banfield J.F."/>
        </authorList>
    </citation>
    <scope>NUCLEOTIDE SEQUENCE [LARGE SCALE GENOMIC DNA]</scope>
</reference>
<organism evidence="1 2">
    <name type="scientific">Candidatus Collierbacteria bacterium GW2011_GWA2_46_26</name>
    <dbReference type="NCBI Taxonomy" id="1618381"/>
    <lineage>
        <taxon>Bacteria</taxon>
        <taxon>Candidatus Collieribacteriota</taxon>
    </lineage>
</organism>
<gene>
    <name evidence="1" type="ORF">UX47_C0010G0050</name>
</gene>
<evidence type="ECO:0000313" key="2">
    <source>
        <dbReference type="Proteomes" id="UP000034794"/>
    </source>
</evidence>
<accession>A0A0G1PIA6</accession>
<feature type="non-terminal residue" evidence="1">
    <location>
        <position position="1"/>
    </location>
</feature>
<protein>
    <submittedName>
        <fullName evidence="1">Uncharacterized protein</fullName>
    </submittedName>
</protein>
<dbReference type="EMBL" id="LCMI01000010">
    <property type="protein sequence ID" value="KKU32534.1"/>
    <property type="molecule type" value="Genomic_DNA"/>
</dbReference>
<dbReference type="AlphaFoldDB" id="A0A0G1PIA6"/>
<dbReference type="Proteomes" id="UP000034794">
    <property type="component" value="Unassembled WGS sequence"/>
</dbReference>
<sequence>AQKIARKGSVDSELRFFVQNIGSNFFLKDKQIMVEWEKPFASLRAWAGARATYPDSPDLSRSVAEPGLEPGIFASRGRRPTIRRLGNTSSILPH</sequence>
<evidence type="ECO:0000313" key="1">
    <source>
        <dbReference type="EMBL" id="KKU32534.1"/>
    </source>
</evidence>
<comment type="caution">
    <text evidence="1">The sequence shown here is derived from an EMBL/GenBank/DDBJ whole genome shotgun (WGS) entry which is preliminary data.</text>
</comment>
<proteinExistence type="predicted"/>